<organism evidence="1 2">
    <name type="scientific">Homarus americanus</name>
    <name type="common">American lobster</name>
    <dbReference type="NCBI Taxonomy" id="6706"/>
    <lineage>
        <taxon>Eukaryota</taxon>
        <taxon>Metazoa</taxon>
        <taxon>Ecdysozoa</taxon>
        <taxon>Arthropoda</taxon>
        <taxon>Crustacea</taxon>
        <taxon>Multicrustacea</taxon>
        <taxon>Malacostraca</taxon>
        <taxon>Eumalacostraca</taxon>
        <taxon>Eucarida</taxon>
        <taxon>Decapoda</taxon>
        <taxon>Pleocyemata</taxon>
        <taxon>Astacidea</taxon>
        <taxon>Nephropoidea</taxon>
        <taxon>Nephropidae</taxon>
        <taxon>Homarus</taxon>
    </lineage>
</organism>
<protein>
    <submittedName>
        <fullName evidence="1">Uncharacterized protein</fullName>
    </submittedName>
</protein>
<feature type="non-terminal residue" evidence="1">
    <location>
        <position position="177"/>
    </location>
</feature>
<evidence type="ECO:0000313" key="1">
    <source>
        <dbReference type="EMBL" id="KAG7153574.1"/>
    </source>
</evidence>
<accession>A0A8J5MJC1</accession>
<proteinExistence type="predicted"/>
<evidence type="ECO:0000313" key="2">
    <source>
        <dbReference type="Proteomes" id="UP000747542"/>
    </source>
</evidence>
<keyword evidence="2" id="KW-1185">Reference proteome</keyword>
<gene>
    <name evidence="1" type="ORF">Hamer_G031772</name>
</gene>
<sequence>MCIEGFDQMNQHTVTPVGDPLFDTGAEYPTLRSAKLRGLIVAEGAAILQVAPYRGEKFTSDAEDKTLLKKVALQIINEKRSKQLGASVSFLHYHKHSNTKYQYSRLKCLNRFSDVVAARIRLGSKPYWELKRNPSFALTECRIWDENGNHSLQHYCTSQSVDRVAPCCHLIKSLTNS</sequence>
<name>A0A8J5MJC1_HOMAM</name>
<dbReference type="EMBL" id="JAHLQT010046494">
    <property type="protein sequence ID" value="KAG7153574.1"/>
    <property type="molecule type" value="Genomic_DNA"/>
</dbReference>
<dbReference type="Proteomes" id="UP000747542">
    <property type="component" value="Unassembled WGS sequence"/>
</dbReference>
<reference evidence="1" key="1">
    <citation type="journal article" date="2021" name="Sci. Adv.">
        <title>The American lobster genome reveals insights on longevity, neural, and immune adaptations.</title>
        <authorList>
            <person name="Polinski J.M."/>
            <person name="Zimin A.V."/>
            <person name="Clark K.F."/>
            <person name="Kohn A.B."/>
            <person name="Sadowski N."/>
            <person name="Timp W."/>
            <person name="Ptitsyn A."/>
            <person name="Khanna P."/>
            <person name="Romanova D.Y."/>
            <person name="Williams P."/>
            <person name="Greenwood S.J."/>
            <person name="Moroz L.L."/>
            <person name="Walt D.R."/>
            <person name="Bodnar A.G."/>
        </authorList>
    </citation>
    <scope>NUCLEOTIDE SEQUENCE</scope>
    <source>
        <strain evidence="1">GMGI-L3</strain>
    </source>
</reference>
<comment type="caution">
    <text evidence="1">The sequence shown here is derived from an EMBL/GenBank/DDBJ whole genome shotgun (WGS) entry which is preliminary data.</text>
</comment>
<dbReference type="AlphaFoldDB" id="A0A8J5MJC1"/>